<keyword evidence="4" id="KW-1185">Reference proteome</keyword>
<dbReference type="Proteomes" id="UP001597092">
    <property type="component" value="Unassembled WGS sequence"/>
</dbReference>
<evidence type="ECO:0000313" key="3">
    <source>
        <dbReference type="EMBL" id="MFD1686724.1"/>
    </source>
</evidence>
<feature type="transmembrane region" description="Helical" evidence="1">
    <location>
        <begin position="126"/>
        <end position="145"/>
    </location>
</feature>
<keyword evidence="1" id="KW-0472">Membrane</keyword>
<evidence type="ECO:0000313" key="4">
    <source>
        <dbReference type="Proteomes" id="UP001597092"/>
    </source>
</evidence>
<dbReference type="AlphaFoldDB" id="A0ABD6DZL6"/>
<dbReference type="EMBL" id="JBHUDP010000006">
    <property type="protein sequence ID" value="MFD1686724.1"/>
    <property type="molecule type" value="Genomic_DNA"/>
</dbReference>
<protein>
    <recommendedName>
        <fullName evidence="2">DUF7344 domain-containing protein</fullName>
    </recommendedName>
</protein>
<sequence length="179" mass="19845">MDPGELRGPVRERAEQSVPADTLFEVLSNRRRRLAIQVLREADSPMDIGTLATQIAARENDIDPAAVTHRQRKSVYTALHQNHLPKLTEAGFVTADREWVRLRLTDRASLLESHLHRDESRRSRPLWQVALATGLSTTAVVAFVPGSNLPTVGVTLTVTVCATLVCYWLFGERPPSTAA</sequence>
<feature type="domain" description="DUF7344" evidence="2">
    <location>
        <begin position="24"/>
        <end position="98"/>
    </location>
</feature>
<organism evidence="3 4">
    <name type="scientific">Halobellus litoreus</name>
    <dbReference type="NCBI Taxonomy" id="755310"/>
    <lineage>
        <taxon>Archaea</taxon>
        <taxon>Methanobacteriati</taxon>
        <taxon>Methanobacteriota</taxon>
        <taxon>Stenosarchaea group</taxon>
        <taxon>Halobacteria</taxon>
        <taxon>Halobacteriales</taxon>
        <taxon>Haloferacaceae</taxon>
        <taxon>Halobellus</taxon>
    </lineage>
</organism>
<reference evidence="3 4" key="1">
    <citation type="journal article" date="2019" name="Int. J. Syst. Evol. Microbiol.">
        <title>The Global Catalogue of Microorganisms (GCM) 10K type strain sequencing project: providing services to taxonomists for standard genome sequencing and annotation.</title>
        <authorList>
            <consortium name="The Broad Institute Genomics Platform"/>
            <consortium name="The Broad Institute Genome Sequencing Center for Infectious Disease"/>
            <person name="Wu L."/>
            <person name="Ma J."/>
        </authorList>
    </citation>
    <scope>NUCLEOTIDE SEQUENCE [LARGE SCALE GENOMIC DNA]</scope>
    <source>
        <strain evidence="3 4">CGMCC 1.10387</strain>
    </source>
</reference>
<evidence type="ECO:0000256" key="1">
    <source>
        <dbReference type="SAM" id="Phobius"/>
    </source>
</evidence>
<dbReference type="Gene3D" id="1.10.10.10">
    <property type="entry name" value="Winged helix-like DNA-binding domain superfamily/Winged helix DNA-binding domain"/>
    <property type="match status" value="1"/>
</dbReference>
<dbReference type="Pfam" id="PF24035">
    <property type="entry name" value="DUF7344"/>
    <property type="match status" value="1"/>
</dbReference>
<proteinExistence type="predicted"/>
<gene>
    <name evidence="3" type="ORF">ACFSAS_14000</name>
</gene>
<comment type="caution">
    <text evidence="3">The sequence shown here is derived from an EMBL/GenBank/DDBJ whole genome shotgun (WGS) entry which is preliminary data.</text>
</comment>
<dbReference type="InterPro" id="IPR036388">
    <property type="entry name" value="WH-like_DNA-bd_sf"/>
</dbReference>
<accession>A0ABD6DZL6</accession>
<dbReference type="RefSeq" id="WP_256307187.1">
    <property type="nucleotide sequence ID" value="NZ_JANHAW010000002.1"/>
</dbReference>
<keyword evidence="1" id="KW-0812">Transmembrane</keyword>
<evidence type="ECO:0000259" key="2">
    <source>
        <dbReference type="Pfam" id="PF24035"/>
    </source>
</evidence>
<name>A0ABD6DZL6_9EURY</name>
<feature type="transmembrane region" description="Helical" evidence="1">
    <location>
        <begin position="151"/>
        <end position="170"/>
    </location>
</feature>
<dbReference type="InterPro" id="IPR055768">
    <property type="entry name" value="DUF7344"/>
</dbReference>
<keyword evidence="1" id="KW-1133">Transmembrane helix</keyword>